<keyword evidence="2" id="KW-0812">Transmembrane</keyword>
<evidence type="ECO:0000256" key="1">
    <source>
        <dbReference type="SAM" id="MobiDB-lite"/>
    </source>
</evidence>
<feature type="transmembrane region" description="Helical" evidence="2">
    <location>
        <begin position="458"/>
        <end position="481"/>
    </location>
</feature>
<keyword evidence="2" id="KW-1133">Transmembrane helix</keyword>
<keyword evidence="2" id="KW-0472">Membrane</keyword>
<accession>A0ABS2UWP3</accession>
<dbReference type="RefSeq" id="WP_205375790.1">
    <property type="nucleotide sequence ID" value="NZ_JAFEJA010000001.1"/>
</dbReference>
<comment type="caution">
    <text evidence="3">The sequence shown here is derived from an EMBL/GenBank/DDBJ whole genome shotgun (WGS) entry which is preliminary data.</text>
</comment>
<sequence>MSGPLWQEPGDHVDTLPALPRQRDAASRSGPAADPLDALAVRLHDVVAAAVHPDEIAAILESDGMTDDHIRLAYGRPDSFALAAALYRKVPRGHPEPPPPPAEPWHTGLLGSLLRGLLFALPGLGWLLAAPLLGEPALPPLLAGGLTGWMWNQAMAHRAYVRLGLGDRPAAARCLAAGAPAGALLSTAATVLCTGPGQGPSAVFSSAQAVYLGAATALLVLGRERALLLCLLPLPAGTAVLLVTDLPVLARALLLTASLAATLLTAARVLHRTATARPVPAPVPAPVPVPGPAAGLAASLPHGLFGLGAGVLVLYTALGEVFAGVPGAVVAGPSAVALTLGNGPAEWLLLRFRGGALAGLRSATTPGAFRRAAVLVLARCLTAHLVVLGGLAFAVTLLWPGAPGLGGVRLATLLLVGTVLWTGLLLQAFGAVTAAAAVVCAAVLVRAGLAAAGAGSPAAVGLVVSAAAAAALLALVCVLLGRATAHRP</sequence>
<evidence type="ECO:0000313" key="3">
    <source>
        <dbReference type="EMBL" id="MBM9621997.1"/>
    </source>
</evidence>
<feature type="transmembrane region" description="Helical" evidence="2">
    <location>
        <begin position="202"/>
        <end position="221"/>
    </location>
</feature>
<feature type="transmembrane region" description="Helical" evidence="2">
    <location>
        <begin position="376"/>
        <end position="399"/>
    </location>
</feature>
<feature type="transmembrane region" description="Helical" evidence="2">
    <location>
        <begin position="405"/>
        <end position="424"/>
    </location>
</feature>
<dbReference type="Proteomes" id="UP000664109">
    <property type="component" value="Unassembled WGS sequence"/>
</dbReference>
<protein>
    <recommendedName>
        <fullName evidence="5">Integral membrane protein</fullName>
    </recommendedName>
</protein>
<evidence type="ECO:0000313" key="4">
    <source>
        <dbReference type="Proteomes" id="UP000664109"/>
    </source>
</evidence>
<feature type="transmembrane region" description="Helical" evidence="2">
    <location>
        <begin position="249"/>
        <end position="270"/>
    </location>
</feature>
<dbReference type="EMBL" id="JAFEJA010000001">
    <property type="protein sequence ID" value="MBM9621997.1"/>
    <property type="molecule type" value="Genomic_DNA"/>
</dbReference>
<proteinExistence type="predicted"/>
<evidence type="ECO:0000256" key="2">
    <source>
        <dbReference type="SAM" id="Phobius"/>
    </source>
</evidence>
<feature type="transmembrane region" description="Helical" evidence="2">
    <location>
        <begin position="226"/>
        <end position="243"/>
    </location>
</feature>
<feature type="region of interest" description="Disordered" evidence="1">
    <location>
        <begin position="1"/>
        <end position="32"/>
    </location>
</feature>
<reference evidence="3 4" key="1">
    <citation type="journal article" date="2016" name="Arch. Microbiol.">
        <title>Streptomyces zhihengii sp. nov., isolated from rhizospheric soil of Psammosilene tunicoides.</title>
        <authorList>
            <person name="Huang M.J."/>
            <person name="Fei J.J."/>
            <person name="Salam N."/>
            <person name="Kim C.J."/>
            <person name="Hozzein W.N."/>
            <person name="Xiao M."/>
            <person name="Huang H.Q."/>
            <person name="Li W.J."/>
        </authorList>
    </citation>
    <scope>NUCLEOTIDE SEQUENCE [LARGE SCALE GENOMIC DNA]</scope>
    <source>
        <strain evidence="3 4">YIM T102</strain>
    </source>
</reference>
<evidence type="ECO:0008006" key="5">
    <source>
        <dbReference type="Google" id="ProtNLM"/>
    </source>
</evidence>
<gene>
    <name evidence="3" type="ORF">JE024_25335</name>
</gene>
<organism evidence="3 4">
    <name type="scientific">Streptomyces zhihengii</name>
    <dbReference type="NCBI Taxonomy" id="1818004"/>
    <lineage>
        <taxon>Bacteria</taxon>
        <taxon>Bacillati</taxon>
        <taxon>Actinomycetota</taxon>
        <taxon>Actinomycetes</taxon>
        <taxon>Kitasatosporales</taxon>
        <taxon>Streptomycetaceae</taxon>
        <taxon>Streptomyces</taxon>
    </lineage>
</organism>
<keyword evidence="4" id="KW-1185">Reference proteome</keyword>
<feature type="transmembrane region" description="Helical" evidence="2">
    <location>
        <begin position="431"/>
        <end position="452"/>
    </location>
</feature>
<name>A0ABS2UWP3_9ACTN</name>